<gene>
    <name evidence="1" type="ordered locus">BP1026B_I1568</name>
</gene>
<reference evidence="1 2" key="1">
    <citation type="journal article" date="2012" name="PLoS ONE">
        <title>Evolution of Burkholderia pseudomallei in recurrent melioidosis.</title>
        <authorList>
            <person name="Hayden H.S."/>
            <person name="Lim R."/>
            <person name="Brittnacher M.J."/>
            <person name="Sims E.H."/>
            <person name="Ramage E.R."/>
            <person name="Fong C."/>
            <person name="Wu Z."/>
            <person name="Crist E."/>
            <person name="Chang J."/>
            <person name="Zhou Y."/>
            <person name="Radey M."/>
            <person name="Rohmer L."/>
            <person name="Haugen E."/>
            <person name="Gillett W."/>
            <person name="Wuthiekanun V."/>
            <person name="Peacock S.J."/>
            <person name="Kaul R."/>
            <person name="Miller S.I."/>
            <person name="Manoil C."/>
            <person name="Jacobs M.A."/>
        </authorList>
    </citation>
    <scope>NUCLEOTIDE SEQUENCE [LARGE SCALE GENOMIC DNA]</scope>
    <source>
        <strain evidence="1 2">1026b</strain>
    </source>
</reference>
<evidence type="ECO:0000313" key="2">
    <source>
        <dbReference type="Proteomes" id="UP000010087"/>
    </source>
</evidence>
<dbReference type="AlphaFoldDB" id="A0A0H3HJU8"/>
<evidence type="ECO:0000313" key="1">
    <source>
        <dbReference type="EMBL" id="AFI66197.1"/>
    </source>
</evidence>
<protein>
    <submittedName>
        <fullName evidence="1">Uncharacterized protein</fullName>
    </submittedName>
</protein>
<accession>A0A0H3HJU8</accession>
<dbReference type="KEGG" id="bpz:BP1026B_I1568"/>
<organism evidence="1 2">
    <name type="scientific">Burkholderia pseudomallei (strain 1026b)</name>
    <dbReference type="NCBI Taxonomy" id="884204"/>
    <lineage>
        <taxon>Bacteria</taxon>
        <taxon>Pseudomonadati</taxon>
        <taxon>Pseudomonadota</taxon>
        <taxon>Betaproteobacteria</taxon>
        <taxon>Burkholderiales</taxon>
        <taxon>Burkholderiaceae</taxon>
        <taxon>Burkholderia</taxon>
        <taxon>pseudomallei group</taxon>
    </lineage>
</organism>
<name>A0A0H3HJU8_BURP2</name>
<dbReference type="EMBL" id="CP002833">
    <property type="protein sequence ID" value="AFI66197.1"/>
    <property type="molecule type" value="Genomic_DNA"/>
</dbReference>
<dbReference type="Proteomes" id="UP000010087">
    <property type="component" value="Chromosome 1"/>
</dbReference>
<sequence length="30" mass="3428">MPLRHGRGRTDMAHLIDCLEECTQRNAACE</sequence>
<proteinExistence type="predicted"/>